<keyword evidence="2" id="KW-0813">Transport</keyword>
<evidence type="ECO:0000256" key="1">
    <source>
        <dbReference type="ARBA" id="ARBA00004141"/>
    </source>
</evidence>
<comment type="caution">
    <text evidence="9">The sequence shown here is derived from an EMBL/GenBank/DDBJ whole genome shotgun (WGS) entry which is preliminary data.</text>
</comment>
<evidence type="ECO:0000256" key="7">
    <source>
        <dbReference type="SAM" id="Phobius"/>
    </source>
</evidence>
<keyword evidence="4 7" id="KW-1133">Transmembrane helix</keyword>
<feature type="transmembrane region" description="Helical" evidence="7">
    <location>
        <begin position="131"/>
        <end position="150"/>
    </location>
</feature>
<feature type="transmembrane region" description="Helical" evidence="7">
    <location>
        <begin position="156"/>
        <end position="177"/>
    </location>
</feature>
<dbReference type="PROSITE" id="PS50850">
    <property type="entry name" value="MFS"/>
    <property type="match status" value="1"/>
</dbReference>
<feature type="transmembrane region" description="Helical" evidence="7">
    <location>
        <begin position="303"/>
        <end position="321"/>
    </location>
</feature>
<dbReference type="EMBL" id="JAKWBI020000110">
    <property type="protein sequence ID" value="KAJ2902535.1"/>
    <property type="molecule type" value="Genomic_DNA"/>
</dbReference>
<dbReference type="SUPFAM" id="SSF103473">
    <property type="entry name" value="MFS general substrate transporter"/>
    <property type="match status" value="1"/>
</dbReference>
<sequence>MTAPQDREQTPPSATPGFNAHPNVSPHRTPTTDVASDPCPEPPSEQPQSTGPSYSVFEPWRKKSIVLASAVFALLSPVSAQIYLPALNDLAEAFDVSDAKINLTITTYMIFQGLVPMFIGSFADTFGRRPAYIICFTIYIAANIGLALAPDYASLLVLRCLQSAGSSSTVALCIGVVADIVTSAERGQYVGFTSVPVVLGPSLGPVIGGLLVQYLGWRSIFWFLTIFGGVTMALLVLFFPETGRKIVGDGSIQPPPIYRTLPQGLASRRARNVLEKTDSRAPKTKFKLPNPFSSMILLFEKSMGLLLTMGAVVFAGFYAIATAMPTQLKKNYGLSDIQIGLMYLPMAGGSLGAAGFIGLTVNRNYARHCRRLGLPLDKKVQQDMTNFPIERVRLEVGMPLLLISGIVVVAWGWAMKAQAHIAVICVLLFLMGVSLVGFSNVMNTLVSDISRGRAATATAANNLTRCLLGAAATAAIVPMIDGIGIGWAFTVFGALYVAAFPGLFLLMKKGMSWRQAEHDRRNKKHEARQHPESPVDVTVDSDTAQDTRDKPEKRDTNTE</sequence>
<feature type="region of interest" description="Disordered" evidence="6">
    <location>
        <begin position="1"/>
        <end position="53"/>
    </location>
</feature>
<dbReference type="Pfam" id="PF07690">
    <property type="entry name" value="MFS_1"/>
    <property type="match status" value="1"/>
</dbReference>
<evidence type="ECO:0000313" key="9">
    <source>
        <dbReference type="EMBL" id="KAJ2902535.1"/>
    </source>
</evidence>
<evidence type="ECO:0000256" key="3">
    <source>
        <dbReference type="ARBA" id="ARBA00022692"/>
    </source>
</evidence>
<dbReference type="GO" id="GO:0022857">
    <property type="term" value="F:transmembrane transporter activity"/>
    <property type="evidence" value="ECO:0007669"/>
    <property type="project" value="InterPro"/>
</dbReference>
<evidence type="ECO:0000256" key="2">
    <source>
        <dbReference type="ARBA" id="ARBA00022448"/>
    </source>
</evidence>
<feature type="transmembrane region" description="Helical" evidence="7">
    <location>
        <begin position="189"/>
        <end position="214"/>
    </location>
</feature>
<feature type="region of interest" description="Disordered" evidence="6">
    <location>
        <begin position="517"/>
        <end position="559"/>
    </location>
</feature>
<dbReference type="FunFam" id="1.20.1720.10:FF:000009">
    <property type="entry name" value="MFS multidrug transporter"/>
    <property type="match status" value="1"/>
</dbReference>
<dbReference type="PANTHER" id="PTHR23502:SF51">
    <property type="entry name" value="QUINIDINE RESISTANCE PROTEIN 1-RELATED"/>
    <property type="match status" value="1"/>
</dbReference>
<dbReference type="PANTHER" id="PTHR23502">
    <property type="entry name" value="MAJOR FACILITATOR SUPERFAMILY"/>
    <property type="match status" value="1"/>
</dbReference>
<dbReference type="Proteomes" id="UP001201980">
    <property type="component" value="Unassembled WGS sequence"/>
</dbReference>
<gene>
    <name evidence="9" type="ORF">MKZ38_000500</name>
</gene>
<evidence type="ECO:0000256" key="5">
    <source>
        <dbReference type="ARBA" id="ARBA00023136"/>
    </source>
</evidence>
<feature type="transmembrane region" description="Helical" evidence="7">
    <location>
        <begin position="65"/>
        <end position="87"/>
    </location>
</feature>
<keyword evidence="3 7" id="KW-0812">Transmembrane</keyword>
<dbReference type="InterPro" id="IPR036259">
    <property type="entry name" value="MFS_trans_sf"/>
</dbReference>
<dbReference type="GO" id="GO:0005886">
    <property type="term" value="C:plasma membrane"/>
    <property type="evidence" value="ECO:0007669"/>
    <property type="project" value="TreeGrafter"/>
</dbReference>
<name>A0AAD5RS96_9PEZI</name>
<organism evidence="9 10">
    <name type="scientific">Zalerion maritima</name>
    <dbReference type="NCBI Taxonomy" id="339359"/>
    <lineage>
        <taxon>Eukaryota</taxon>
        <taxon>Fungi</taxon>
        <taxon>Dikarya</taxon>
        <taxon>Ascomycota</taxon>
        <taxon>Pezizomycotina</taxon>
        <taxon>Sordariomycetes</taxon>
        <taxon>Lulworthiomycetidae</taxon>
        <taxon>Lulworthiales</taxon>
        <taxon>Lulworthiaceae</taxon>
        <taxon>Zalerion</taxon>
    </lineage>
</organism>
<feature type="transmembrane region" description="Helical" evidence="7">
    <location>
        <begin position="396"/>
        <end position="414"/>
    </location>
</feature>
<accession>A0AAD5RS96</accession>
<keyword evidence="5 7" id="KW-0472">Membrane</keyword>
<dbReference type="AlphaFoldDB" id="A0AAD5RS96"/>
<feature type="transmembrane region" description="Helical" evidence="7">
    <location>
        <begin position="420"/>
        <end position="441"/>
    </location>
</feature>
<protein>
    <submittedName>
        <fullName evidence="9">Major facilitator superfamily transporter</fullName>
    </submittedName>
</protein>
<dbReference type="InterPro" id="IPR020846">
    <property type="entry name" value="MFS_dom"/>
</dbReference>
<dbReference type="InterPro" id="IPR011701">
    <property type="entry name" value="MFS"/>
</dbReference>
<feature type="transmembrane region" description="Helical" evidence="7">
    <location>
        <begin position="462"/>
        <end position="480"/>
    </location>
</feature>
<dbReference type="Gene3D" id="1.20.1250.20">
    <property type="entry name" value="MFS general substrate transporter like domains"/>
    <property type="match status" value="1"/>
</dbReference>
<evidence type="ECO:0000313" key="10">
    <source>
        <dbReference type="Proteomes" id="UP001201980"/>
    </source>
</evidence>
<evidence type="ECO:0000259" key="8">
    <source>
        <dbReference type="PROSITE" id="PS50850"/>
    </source>
</evidence>
<evidence type="ECO:0000256" key="4">
    <source>
        <dbReference type="ARBA" id="ARBA00022989"/>
    </source>
</evidence>
<keyword evidence="10" id="KW-1185">Reference proteome</keyword>
<comment type="subcellular location">
    <subcellularLocation>
        <location evidence="1">Membrane</location>
        <topology evidence="1">Multi-pass membrane protein</topology>
    </subcellularLocation>
</comment>
<feature type="domain" description="Major facilitator superfamily (MFS) profile" evidence="8">
    <location>
        <begin position="65"/>
        <end position="511"/>
    </location>
</feature>
<feature type="transmembrane region" description="Helical" evidence="7">
    <location>
        <begin position="99"/>
        <end position="119"/>
    </location>
</feature>
<reference evidence="9" key="1">
    <citation type="submission" date="2022-07" db="EMBL/GenBank/DDBJ databases">
        <title>Draft genome sequence of Zalerion maritima ATCC 34329, a (micro)plastics degrading marine fungus.</title>
        <authorList>
            <person name="Paco A."/>
            <person name="Goncalves M.F.M."/>
            <person name="Rocha-Santos T.A.P."/>
            <person name="Alves A."/>
        </authorList>
    </citation>
    <scope>NUCLEOTIDE SEQUENCE</scope>
    <source>
        <strain evidence="9">ATCC 34329</strain>
    </source>
</reference>
<feature type="transmembrane region" description="Helical" evidence="7">
    <location>
        <begin position="220"/>
        <end position="239"/>
    </location>
</feature>
<evidence type="ECO:0000256" key="6">
    <source>
        <dbReference type="SAM" id="MobiDB-lite"/>
    </source>
</evidence>
<feature type="transmembrane region" description="Helical" evidence="7">
    <location>
        <begin position="341"/>
        <end position="361"/>
    </location>
</feature>
<proteinExistence type="predicted"/>
<feature type="transmembrane region" description="Helical" evidence="7">
    <location>
        <begin position="486"/>
        <end position="506"/>
    </location>
</feature>
<feature type="compositionally biased region" description="Basic and acidic residues" evidence="6">
    <location>
        <begin position="545"/>
        <end position="559"/>
    </location>
</feature>